<evidence type="ECO:0000313" key="9">
    <source>
        <dbReference type="EMBL" id="GEB97982.1"/>
    </source>
</evidence>
<dbReference type="Proteomes" id="UP000185479">
    <property type="component" value="Chromosome"/>
</dbReference>
<keyword evidence="10" id="KW-1185">Reference proteome</keyword>
<feature type="compositionally biased region" description="Polar residues" evidence="5">
    <location>
        <begin position="125"/>
        <end position="135"/>
    </location>
</feature>
<feature type="transmembrane region" description="Helical" evidence="6">
    <location>
        <begin position="183"/>
        <end position="203"/>
    </location>
</feature>
<feature type="transmembrane region" description="Helical" evidence="6">
    <location>
        <begin position="154"/>
        <end position="177"/>
    </location>
</feature>
<dbReference type="Pfam" id="PF06271">
    <property type="entry name" value="RDD"/>
    <property type="match status" value="1"/>
</dbReference>
<gene>
    <name evidence="9" type="ORF">CFL01nite_14770</name>
    <name evidence="8" type="ORF">CFLV_02825</name>
</gene>
<dbReference type="KEGG" id="cfc:CFLV_02825"/>
<feature type="transmembrane region" description="Helical" evidence="6">
    <location>
        <begin position="238"/>
        <end position="258"/>
    </location>
</feature>
<evidence type="ECO:0000256" key="2">
    <source>
        <dbReference type="ARBA" id="ARBA00022692"/>
    </source>
</evidence>
<feature type="region of interest" description="Disordered" evidence="5">
    <location>
        <begin position="115"/>
        <end position="146"/>
    </location>
</feature>
<sequence length="285" mass="30393">MSLDSPAADLYTHFSLDSRDTCRELSILLEAKQAQLGSLGFLGESDELAQVRTAQQILSSPEKRATYDQGIDQGMQPTWSTLSFLAQHGEWPAANPQPQNTTYGSYAPTYAQAGAAPSSPYGDPLQQNHFTNQPVPQAGSAEAAAQRPTGGTRFLMAVVDFFLATAAASLLTAPLAVVFNSDVLVVVTGLVMALYALGFEVLAGGSPAKLAMGYRVRDIETKQKLSVAQSAKRQWWRLINVVPGIGQVVGLIAGMVYLGTITPAKGMRGTHDEIANAEVVKKPLQ</sequence>
<evidence type="ECO:0000256" key="5">
    <source>
        <dbReference type="SAM" id="MobiDB-lite"/>
    </source>
</evidence>
<dbReference type="AlphaFoldDB" id="A0A1L7CK90"/>
<dbReference type="RefSeq" id="WP_075729226.1">
    <property type="nucleotide sequence ID" value="NZ_BJNB01000021.1"/>
</dbReference>
<feature type="domain" description="RDD" evidence="7">
    <location>
        <begin position="151"/>
        <end position="276"/>
    </location>
</feature>
<evidence type="ECO:0000256" key="6">
    <source>
        <dbReference type="SAM" id="Phobius"/>
    </source>
</evidence>
<evidence type="ECO:0000313" key="8">
    <source>
        <dbReference type="EMBL" id="APT86229.1"/>
    </source>
</evidence>
<evidence type="ECO:0000256" key="3">
    <source>
        <dbReference type="ARBA" id="ARBA00022989"/>
    </source>
</evidence>
<evidence type="ECO:0000259" key="7">
    <source>
        <dbReference type="Pfam" id="PF06271"/>
    </source>
</evidence>
<proteinExistence type="predicted"/>
<evidence type="ECO:0000313" key="11">
    <source>
        <dbReference type="Proteomes" id="UP000315353"/>
    </source>
</evidence>
<dbReference type="EMBL" id="CP009246">
    <property type="protein sequence ID" value="APT86229.1"/>
    <property type="molecule type" value="Genomic_DNA"/>
</dbReference>
<keyword evidence="3 6" id="KW-1133">Transmembrane helix</keyword>
<keyword evidence="4 6" id="KW-0472">Membrane</keyword>
<organism evidence="8 10">
    <name type="scientific">Corynebacterium flavescens</name>
    <dbReference type="NCBI Taxonomy" id="28028"/>
    <lineage>
        <taxon>Bacteria</taxon>
        <taxon>Bacillati</taxon>
        <taxon>Actinomycetota</taxon>
        <taxon>Actinomycetes</taxon>
        <taxon>Mycobacteriales</taxon>
        <taxon>Corynebacteriaceae</taxon>
        <taxon>Corynebacterium</taxon>
    </lineage>
</organism>
<name>A0A1L7CK90_CORFL</name>
<comment type="subcellular location">
    <subcellularLocation>
        <location evidence="1">Membrane</location>
        <topology evidence="1">Multi-pass membrane protein</topology>
    </subcellularLocation>
</comment>
<evidence type="ECO:0000256" key="4">
    <source>
        <dbReference type="ARBA" id="ARBA00023136"/>
    </source>
</evidence>
<dbReference type="Proteomes" id="UP000315353">
    <property type="component" value="Unassembled WGS sequence"/>
</dbReference>
<reference evidence="9 11" key="2">
    <citation type="submission" date="2019-06" db="EMBL/GenBank/DDBJ databases">
        <title>Whole genome shotgun sequence of Corynebacterium flavescens NBRC 14136.</title>
        <authorList>
            <person name="Hosoyama A."/>
            <person name="Uohara A."/>
            <person name="Ohji S."/>
            <person name="Ichikawa N."/>
        </authorList>
    </citation>
    <scope>NUCLEOTIDE SEQUENCE [LARGE SCALE GENOMIC DNA]</scope>
    <source>
        <strain evidence="9 11">NBRC 14136</strain>
    </source>
</reference>
<evidence type="ECO:0000313" key="10">
    <source>
        <dbReference type="Proteomes" id="UP000185479"/>
    </source>
</evidence>
<accession>A0A1L7CK90</accession>
<evidence type="ECO:0000256" key="1">
    <source>
        <dbReference type="ARBA" id="ARBA00004141"/>
    </source>
</evidence>
<dbReference type="GeneID" id="82879654"/>
<dbReference type="GO" id="GO:0016020">
    <property type="term" value="C:membrane"/>
    <property type="evidence" value="ECO:0007669"/>
    <property type="project" value="UniProtKB-SubCell"/>
</dbReference>
<keyword evidence="2 6" id="KW-0812">Transmembrane</keyword>
<protein>
    <submittedName>
        <fullName evidence="9">RDD family protein</fullName>
    </submittedName>
</protein>
<dbReference type="EMBL" id="BJNB01000021">
    <property type="protein sequence ID" value="GEB97982.1"/>
    <property type="molecule type" value="Genomic_DNA"/>
</dbReference>
<dbReference type="STRING" id="28028.CFLV_02825"/>
<reference evidence="8 10" key="1">
    <citation type="submission" date="2014-08" db="EMBL/GenBank/DDBJ databases">
        <title>Complete genome sequence of Corynebacterium flavescens OJ8(T)(=DSM 20296(T)), isolated from cheese.</title>
        <authorList>
            <person name="Ruckert C."/>
            <person name="Albersmeier A."/>
            <person name="Winkler A."/>
            <person name="Kalinowski J."/>
        </authorList>
    </citation>
    <scope>NUCLEOTIDE SEQUENCE [LARGE SCALE GENOMIC DNA]</scope>
    <source>
        <strain evidence="8 10">OJ8</strain>
    </source>
</reference>
<dbReference type="InterPro" id="IPR010432">
    <property type="entry name" value="RDD"/>
</dbReference>